<organism evidence="2 3">
    <name type="scientific">Proteus cibi</name>
    <dbReference type="NCBI Taxonomy" id="2050966"/>
    <lineage>
        <taxon>Bacteria</taxon>
        <taxon>Pseudomonadati</taxon>
        <taxon>Pseudomonadota</taxon>
        <taxon>Gammaproteobacteria</taxon>
        <taxon>Enterobacterales</taxon>
        <taxon>Morganellaceae</taxon>
        <taxon>Proteus</taxon>
    </lineage>
</organism>
<gene>
    <name evidence="2" type="ORF">NA736_03220</name>
</gene>
<keyword evidence="1" id="KW-1133">Transmembrane helix</keyword>
<evidence type="ECO:0000313" key="3">
    <source>
        <dbReference type="Proteomes" id="UP001332939"/>
    </source>
</evidence>
<name>A0ABU6EAE4_9GAMM</name>
<feature type="transmembrane region" description="Helical" evidence="1">
    <location>
        <begin position="6"/>
        <end position="31"/>
    </location>
</feature>
<proteinExistence type="predicted"/>
<accession>A0ABU6EAE4</accession>
<sequence>MNERDWVDLVVAGSSVLSSLGILATIGVYFWQKKDNKSKQREIDRKLLYFVNIKAKEFLKKINNVLHLINNEGEFQQIEMQKNDLRYVKGLQRDNPLFYKINLRLNSNEFLDRNNIHASLGLFNFILDIDSLNEEFFNKTSQYIIYAHMYLPDVPNEFYHCIDKNELINFLHNTKDKIKENLNRLSD</sequence>
<keyword evidence="3" id="KW-1185">Reference proteome</keyword>
<keyword evidence="1" id="KW-0812">Transmembrane</keyword>
<dbReference type="RefSeq" id="WP_325932813.1">
    <property type="nucleotide sequence ID" value="NZ_JAMZOO010000001.1"/>
</dbReference>
<reference evidence="2 3" key="1">
    <citation type="submission" date="2022-05" db="EMBL/GenBank/DDBJ databases">
        <title>Whole genome sequences of Escherichia coli of fish isolates collected from Assam, India.</title>
        <authorList>
            <person name="Sudha S."/>
            <person name="Muneeb K.H."/>
            <person name="Rakshit O."/>
            <person name="Mendem S.K."/>
            <person name="Raisen C."/>
            <person name="Holmes M.A."/>
            <person name="Shome B.R."/>
            <person name="Sivaraman G.K."/>
        </authorList>
    </citation>
    <scope>NUCLEOTIDE SEQUENCE [LARGE SCALE GENOMIC DNA]</scope>
    <source>
        <strain evidence="2 3">278</strain>
    </source>
</reference>
<evidence type="ECO:0000256" key="1">
    <source>
        <dbReference type="SAM" id="Phobius"/>
    </source>
</evidence>
<evidence type="ECO:0000313" key="2">
    <source>
        <dbReference type="EMBL" id="MEB6856041.1"/>
    </source>
</evidence>
<keyword evidence="1" id="KW-0472">Membrane</keyword>
<protein>
    <recommendedName>
        <fullName evidence="4">DUF4760 domain-containing protein</fullName>
    </recommendedName>
</protein>
<dbReference type="Proteomes" id="UP001332939">
    <property type="component" value="Unassembled WGS sequence"/>
</dbReference>
<evidence type="ECO:0008006" key="4">
    <source>
        <dbReference type="Google" id="ProtNLM"/>
    </source>
</evidence>
<comment type="caution">
    <text evidence="2">The sequence shown here is derived from an EMBL/GenBank/DDBJ whole genome shotgun (WGS) entry which is preliminary data.</text>
</comment>
<dbReference type="EMBL" id="JAMZOO010000001">
    <property type="protein sequence ID" value="MEB6856041.1"/>
    <property type="molecule type" value="Genomic_DNA"/>
</dbReference>